<comment type="caution">
    <text evidence="4">The sequence shown here is derived from an EMBL/GenBank/DDBJ whole genome shotgun (WGS) entry which is preliminary data.</text>
</comment>
<evidence type="ECO:0000256" key="1">
    <source>
        <dbReference type="PROSITE-ProRule" id="PRU00023"/>
    </source>
</evidence>
<evidence type="ECO:0000256" key="2">
    <source>
        <dbReference type="SAM" id="MobiDB-lite"/>
    </source>
</evidence>
<evidence type="ECO:0000313" key="5">
    <source>
        <dbReference type="Proteomes" id="UP001287356"/>
    </source>
</evidence>
<dbReference type="PROSITE" id="PS50297">
    <property type="entry name" value="ANK_REP_REGION"/>
    <property type="match status" value="1"/>
</dbReference>
<dbReference type="SUPFAM" id="SSF48403">
    <property type="entry name" value="Ankyrin repeat"/>
    <property type="match status" value="1"/>
</dbReference>
<dbReference type="AlphaFoldDB" id="A0AAE0JSL8"/>
<feature type="region of interest" description="Disordered" evidence="2">
    <location>
        <begin position="287"/>
        <end position="319"/>
    </location>
</feature>
<dbReference type="EMBL" id="JAULSN010000012">
    <property type="protein sequence ID" value="KAK3361114.1"/>
    <property type="molecule type" value="Genomic_DNA"/>
</dbReference>
<keyword evidence="5" id="KW-1185">Reference proteome</keyword>
<dbReference type="InterPro" id="IPR031348">
    <property type="entry name" value="PigL_N"/>
</dbReference>
<dbReference type="Pfam" id="PF17111">
    <property type="entry name" value="PigL_N"/>
    <property type="match status" value="1"/>
</dbReference>
<organism evidence="4 5">
    <name type="scientific">Lasiosphaeria ovina</name>
    <dbReference type="NCBI Taxonomy" id="92902"/>
    <lineage>
        <taxon>Eukaryota</taxon>
        <taxon>Fungi</taxon>
        <taxon>Dikarya</taxon>
        <taxon>Ascomycota</taxon>
        <taxon>Pezizomycotina</taxon>
        <taxon>Sordariomycetes</taxon>
        <taxon>Sordariomycetidae</taxon>
        <taxon>Sordariales</taxon>
        <taxon>Lasiosphaeriaceae</taxon>
        <taxon>Lasiosphaeria</taxon>
    </lineage>
</organism>
<dbReference type="SMART" id="SM00248">
    <property type="entry name" value="ANK"/>
    <property type="match status" value="1"/>
</dbReference>
<accession>A0AAE0JSL8</accession>
<gene>
    <name evidence="4" type="ORF">B0T24DRAFT_691791</name>
</gene>
<evidence type="ECO:0000259" key="3">
    <source>
        <dbReference type="Pfam" id="PF17111"/>
    </source>
</evidence>
<dbReference type="Pfam" id="PF12796">
    <property type="entry name" value="Ank_2"/>
    <property type="match status" value="1"/>
</dbReference>
<dbReference type="InterPro" id="IPR002110">
    <property type="entry name" value="Ankyrin_rpt"/>
</dbReference>
<feature type="compositionally biased region" description="Low complexity" evidence="2">
    <location>
        <begin position="293"/>
        <end position="309"/>
    </location>
</feature>
<feature type="region of interest" description="Disordered" evidence="2">
    <location>
        <begin position="179"/>
        <end position="220"/>
    </location>
</feature>
<name>A0AAE0JSL8_9PEZI</name>
<dbReference type="PANTHER" id="PTHR24133">
    <property type="entry name" value="ANKYRIN DOMAIN-CONTAINING"/>
    <property type="match status" value="1"/>
</dbReference>
<dbReference type="InterPro" id="IPR036770">
    <property type="entry name" value="Ankyrin_rpt-contain_sf"/>
</dbReference>
<dbReference type="Proteomes" id="UP001287356">
    <property type="component" value="Unassembled WGS sequence"/>
</dbReference>
<proteinExistence type="predicted"/>
<dbReference type="Gene3D" id="1.25.40.20">
    <property type="entry name" value="Ankyrin repeat-containing domain"/>
    <property type="match status" value="1"/>
</dbReference>
<feature type="domain" description="Azaphilone pigments biosynthesis cluster protein L N-terminal" evidence="3">
    <location>
        <begin position="18"/>
        <end position="182"/>
    </location>
</feature>
<feature type="repeat" description="ANK" evidence="1">
    <location>
        <begin position="434"/>
        <end position="466"/>
    </location>
</feature>
<reference evidence="4" key="2">
    <citation type="submission" date="2023-06" db="EMBL/GenBank/DDBJ databases">
        <authorList>
            <consortium name="Lawrence Berkeley National Laboratory"/>
            <person name="Haridas S."/>
            <person name="Hensen N."/>
            <person name="Bonometti L."/>
            <person name="Westerberg I."/>
            <person name="Brannstrom I.O."/>
            <person name="Guillou S."/>
            <person name="Cros-Aarteil S."/>
            <person name="Calhoun S."/>
            <person name="Kuo A."/>
            <person name="Mondo S."/>
            <person name="Pangilinan J."/>
            <person name="Riley R."/>
            <person name="Labutti K."/>
            <person name="Andreopoulos B."/>
            <person name="Lipzen A."/>
            <person name="Chen C."/>
            <person name="Yanf M."/>
            <person name="Daum C."/>
            <person name="Ng V."/>
            <person name="Clum A."/>
            <person name="Steindorff A."/>
            <person name="Ohm R."/>
            <person name="Martin F."/>
            <person name="Silar P."/>
            <person name="Natvig D."/>
            <person name="Lalanne C."/>
            <person name="Gautier V."/>
            <person name="Ament-Velasquez S.L."/>
            <person name="Kruys A."/>
            <person name="Hutchinson M.I."/>
            <person name="Powell A.J."/>
            <person name="Barry K."/>
            <person name="Miller A.N."/>
            <person name="Grigoriev I.V."/>
            <person name="Debuchy R."/>
            <person name="Gladieux P."/>
            <person name="Thoren M.H."/>
            <person name="Johannesson H."/>
        </authorList>
    </citation>
    <scope>NUCLEOTIDE SEQUENCE</scope>
    <source>
        <strain evidence="4">CBS 958.72</strain>
    </source>
</reference>
<sequence length="878" mass="95825">MYSTTPINFGTDLKIVIMDPLSIATGAVGFTDVAARLAISCFKLYKFWESLQGASTTVEIIKTDLALLSNVLQDLSAKGNLEPSVTMVLKSCQIKIETLEKIIGSFDIKSVMEASRHERLWAKFQMTSKMKEIEVFRKELSEVRNTLMLGIQKPAMCFTNDEVQIVRICGSTMSDTKSQLQNPILTKSSSGPSPPLADSFTPTPGGQAQSPPLTGSGDSSLSAIASSAVVQKFLQHSLHLAVDDLFASGTVQQLMEASLNKVTSFDAVHTGSYDGDQHDIHRVPVTEYEKSQSKQGNSAAASGQSAAAQETPPRLSRSRTCYGRSSIGVVLGSIWIRTSTLKVAEASSISAGQLEVITSFIFYPASWLSRVGLKYGAEANLQWSPLAGWKFKVATVRAVPENSYIFDFCRDGNVQAVMKLLERGDASLQDTSPKGWTPLHFAAASGQVDLCATLIRKGANKQALAYEGPTENALSPLAIWSEFSHNLTSTQKIEMMRVFGPECLDVSELNADGWVVGHNLIASMGQEQSRMSETSVHWLYSQKQTEILVALGAESVWHGLQQAVRAFLFEEHDNQIISSLLDSGDIGEKGAEYQSHVASMGHWLALRASQRDMIPIAVQAAQLLQIDGYDPIMAAGGLGKRDINRLLPTLYSTWAKKSSNILGSAKEIIKLELEVVLGELCLDVDELAKRVREARDELEAPVGGSEPTRCRTCWDDYTTLGKGLVQPCRIAFDKCREAGHKYNCACSRYLKACGVVPARSVAATGDTDESDVEEEFFQEPKEDIEQLCAEYDQLLLGHEASPPQGDPFYDAAAMLYQSHGRRWIGSYDADETLCAACFLRREEYIGEDGPGGTARFTPAPKTFVSACTPDTFDATYSS</sequence>
<evidence type="ECO:0000313" key="4">
    <source>
        <dbReference type="EMBL" id="KAK3361114.1"/>
    </source>
</evidence>
<protein>
    <recommendedName>
        <fullName evidence="3">Azaphilone pigments biosynthesis cluster protein L N-terminal domain-containing protein</fullName>
    </recommendedName>
</protein>
<reference evidence="4" key="1">
    <citation type="journal article" date="2023" name="Mol. Phylogenet. Evol.">
        <title>Genome-scale phylogeny and comparative genomics of the fungal order Sordariales.</title>
        <authorList>
            <person name="Hensen N."/>
            <person name="Bonometti L."/>
            <person name="Westerberg I."/>
            <person name="Brannstrom I.O."/>
            <person name="Guillou S."/>
            <person name="Cros-Aarteil S."/>
            <person name="Calhoun S."/>
            <person name="Haridas S."/>
            <person name="Kuo A."/>
            <person name="Mondo S."/>
            <person name="Pangilinan J."/>
            <person name="Riley R."/>
            <person name="LaButti K."/>
            <person name="Andreopoulos B."/>
            <person name="Lipzen A."/>
            <person name="Chen C."/>
            <person name="Yan M."/>
            <person name="Daum C."/>
            <person name="Ng V."/>
            <person name="Clum A."/>
            <person name="Steindorff A."/>
            <person name="Ohm R.A."/>
            <person name="Martin F."/>
            <person name="Silar P."/>
            <person name="Natvig D.O."/>
            <person name="Lalanne C."/>
            <person name="Gautier V."/>
            <person name="Ament-Velasquez S.L."/>
            <person name="Kruys A."/>
            <person name="Hutchinson M.I."/>
            <person name="Powell A.J."/>
            <person name="Barry K."/>
            <person name="Miller A.N."/>
            <person name="Grigoriev I.V."/>
            <person name="Debuchy R."/>
            <person name="Gladieux P."/>
            <person name="Hiltunen Thoren M."/>
            <person name="Johannesson H."/>
        </authorList>
    </citation>
    <scope>NUCLEOTIDE SEQUENCE</scope>
    <source>
        <strain evidence="4">CBS 958.72</strain>
    </source>
</reference>
<dbReference type="PROSITE" id="PS50088">
    <property type="entry name" value="ANK_REPEAT"/>
    <property type="match status" value="1"/>
</dbReference>
<dbReference type="InterPro" id="IPR052391">
    <property type="entry name" value="E3_Ligase-Neurotoxin"/>
</dbReference>
<feature type="compositionally biased region" description="Polar residues" evidence="2">
    <location>
        <begin position="200"/>
        <end position="213"/>
    </location>
</feature>
<dbReference type="PANTHER" id="PTHR24133:SF54">
    <property type="match status" value="1"/>
</dbReference>
<keyword evidence="1" id="KW-0040">ANK repeat</keyword>
<feature type="compositionally biased region" description="Polar residues" evidence="2">
    <location>
        <begin position="179"/>
        <end position="191"/>
    </location>
</feature>